<dbReference type="AlphaFoldDB" id="B8M6X0"/>
<dbReference type="VEuPathDB" id="FungiDB:TSTA_034290"/>
<reference evidence="3" key="1">
    <citation type="journal article" date="2015" name="Genome Announc.">
        <title>Genome sequence of the AIDS-associated pathogen Penicillium marneffei (ATCC18224) and its near taxonomic relative Talaromyces stipitatus (ATCC10500).</title>
        <authorList>
            <person name="Nierman W.C."/>
            <person name="Fedorova-Abrams N.D."/>
            <person name="Andrianopoulos A."/>
        </authorList>
    </citation>
    <scope>NUCLEOTIDE SEQUENCE [LARGE SCALE GENOMIC DNA]</scope>
    <source>
        <strain evidence="3">ATCC 10500 / CBS 375.48 / QM 6759 / NRRL 1006</strain>
    </source>
</reference>
<sequence length="393" mass="44945">MKIIPGMLSTTRTEPIYIPTEIILQIVSRLDRSLRGQERQRTLYNICLVSHQWYSVALSFLYSRPRLEKGNAYRKFTDVLCPPAGLPKTSKDYKDLGGLVRRLNLSRLVHHSSNSMTARLIGRVRENLEVFIAPAAGFSVNCLSPLSKCTNLRYLDLSLVHEPLSFESIIKSIRSMKRLITFRSPASMRITHEPFSKHTEYPKWPPNLTTLQLSGTIETSSMDTFHWPENITQLCLKNCLTLSLEVMTAILSNPQLGTKLKRLTISTYNRGLQPECIHLIPAFLPNLVFLSIPGDLVQDMFFSMIAYQCTELALEVLELGHTHTGERFDFEIQSLIDLLDSKLPYLRAVGFHTMYGEYPDLDDALLERAEERGNDLRVSEETEEFDVGTYYFD</sequence>
<protein>
    <submittedName>
        <fullName evidence="2">F-box domain protein</fullName>
    </submittedName>
</protein>
<dbReference type="Pfam" id="PF12937">
    <property type="entry name" value="F-box-like"/>
    <property type="match status" value="1"/>
</dbReference>
<organism evidence="2 3">
    <name type="scientific">Talaromyces stipitatus (strain ATCC 10500 / CBS 375.48 / QM 6759 / NRRL 1006)</name>
    <name type="common">Penicillium stipitatum</name>
    <dbReference type="NCBI Taxonomy" id="441959"/>
    <lineage>
        <taxon>Eukaryota</taxon>
        <taxon>Fungi</taxon>
        <taxon>Dikarya</taxon>
        <taxon>Ascomycota</taxon>
        <taxon>Pezizomycotina</taxon>
        <taxon>Eurotiomycetes</taxon>
        <taxon>Eurotiomycetidae</taxon>
        <taxon>Eurotiales</taxon>
        <taxon>Trichocomaceae</taxon>
        <taxon>Talaromyces</taxon>
        <taxon>Talaromyces sect. Talaromyces</taxon>
    </lineage>
</organism>
<dbReference type="PhylomeDB" id="B8M6X0"/>
<dbReference type="eggNOG" id="ENOG502QSAP">
    <property type="taxonomic scope" value="Eukaryota"/>
</dbReference>
<dbReference type="SUPFAM" id="SSF52047">
    <property type="entry name" value="RNI-like"/>
    <property type="match status" value="1"/>
</dbReference>
<evidence type="ECO:0000313" key="3">
    <source>
        <dbReference type="Proteomes" id="UP000001745"/>
    </source>
</evidence>
<accession>B8M6X0</accession>
<dbReference type="STRING" id="441959.B8M6X0"/>
<dbReference type="GeneID" id="8104271"/>
<name>B8M6X0_TALSN</name>
<keyword evidence="3" id="KW-1185">Reference proteome</keyword>
<gene>
    <name evidence="2" type="ORF">TSTA_034290</name>
</gene>
<dbReference type="OMA" id="AINCWAS"/>
<dbReference type="EMBL" id="EQ962654">
    <property type="protein sequence ID" value="EED20190.1"/>
    <property type="molecule type" value="Genomic_DNA"/>
</dbReference>
<evidence type="ECO:0000259" key="1">
    <source>
        <dbReference type="Pfam" id="PF12937"/>
    </source>
</evidence>
<evidence type="ECO:0000313" key="2">
    <source>
        <dbReference type="EMBL" id="EED20190.1"/>
    </source>
</evidence>
<dbReference type="InParanoid" id="B8M6X0"/>
<dbReference type="RefSeq" id="XP_002480624.1">
    <property type="nucleotide sequence ID" value="XM_002480579.1"/>
</dbReference>
<dbReference type="FunCoup" id="B8M6X0">
    <property type="interactions" value="37"/>
</dbReference>
<dbReference type="InterPro" id="IPR001810">
    <property type="entry name" value="F-box_dom"/>
</dbReference>
<dbReference type="HOGENOM" id="CLU_042679_0_0_1"/>
<proteinExistence type="predicted"/>
<dbReference type="Gene3D" id="3.80.10.10">
    <property type="entry name" value="Ribonuclease Inhibitor"/>
    <property type="match status" value="1"/>
</dbReference>
<dbReference type="InterPro" id="IPR032675">
    <property type="entry name" value="LRR_dom_sf"/>
</dbReference>
<feature type="domain" description="F-box" evidence="1">
    <location>
        <begin position="18"/>
        <end position="66"/>
    </location>
</feature>
<dbReference type="Proteomes" id="UP000001745">
    <property type="component" value="Unassembled WGS sequence"/>
</dbReference>
<dbReference type="OrthoDB" id="2125396at2759"/>